<feature type="transmembrane region" description="Helical" evidence="5">
    <location>
        <begin position="286"/>
        <end position="306"/>
    </location>
</feature>
<dbReference type="GO" id="GO:0000272">
    <property type="term" value="P:polysaccharide catabolic process"/>
    <property type="evidence" value="ECO:0007669"/>
    <property type="project" value="InterPro"/>
</dbReference>
<keyword evidence="5" id="KW-0472">Membrane</keyword>
<comment type="similarity">
    <text evidence="1 4">Belongs to the glycosyl hydrolase 5 (cellulase A) family.</text>
</comment>
<evidence type="ECO:0000256" key="4">
    <source>
        <dbReference type="RuleBase" id="RU361153"/>
    </source>
</evidence>
<keyword evidence="2 4" id="KW-0378">Hydrolase</keyword>
<dbReference type="InterPro" id="IPR017853">
    <property type="entry name" value="GH"/>
</dbReference>
<dbReference type="AlphaFoldDB" id="A0AA36JII0"/>
<reference evidence="7" key="1">
    <citation type="submission" date="2023-08" db="EMBL/GenBank/DDBJ databases">
        <authorList>
            <person name="Chen Y."/>
            <person name="Shah S."/>
            <person name="Dougan E. K."/>
            <person name="Thang M."/>
            <person name="Chan C."/>
        </authorList>
    </citation>
    <scope>NUCLEOTIDE SEQUENCE</scope>
</reference>
<comment type="caution">
    <text evidence="7">The sequence shown here is derived from an EMBL/GenBank/DDBJ whole genome shotgun (WGS) entry which is preliminary data.</text>
</comment>
<name>A0AA36JII0_9DINO</name>
<keyword evidence="3 4" id="KW-0326">Glycosidase</keyword>
<protein>
    <recommendedName>
        <fullName evidence="6">Glycoside hydrolase family 5 domain-containing protein</fullName>
    </recommendedName>
</protein>
<dbReference type="EMBL" id="CAUJNA010003594">
    <property type="protein sequence ID" value="CAJ1405628.1"/>
    <property type="molecule type" value="Genomic_DNA"/>
</dbReference>
<evidence type="ECO:0000313" key="8">
    <source>
        <dbReference type="Proteomes" id="UP001178507"/>
    </source>
</evidence>
<accession>A0AA36JII0</accession>
<feature type="domain" description="Glycoside hydrolase family 5" evidence="6">
    <location>
        <begin position="55"/>
        <end position="283"/>
    </location>
</feature>
<sequence>MRGQIMAAVLLFATAERPRDAHAAPLVPLHELPLRTKGRFVVGQSGRRVMLACVNWYGASQRQMVNNGLDTQPIQAFSDRIAALGFNCVRLPFSLEMVLRNTTVPNPEALAANPELLGLSPIQVFDKTVEALTKAGLLVVLNNHVSSAGWCCSGSDGEGLWYTERFSEEDWLRGLRLMTRRYKGDARVMGFDLRNEVRADGIRLPTWGSGDPWTDWAIAAVKGAREVLRERPDLLIVVSGIHFGMRLSEVPSRPVHEEVPELRNRTVYTTHFYYGWSFDMMAFDMLARHIPVLICFTCWLWFLLAADRSARAARAPGPRQSEASPGWELCAAAALLALQACLFLIGEILGQSCGHIHIVSPPAFVVLSSWLFQASYLIWARILLSYTLVLFTNTKEPRGYSPVQGGSREAVEDPSLAAMPQDEMLQVEAPPVPKSRAPVGLAILRAACRTCTLCCGSDALVQPLRERQRLSAVAPLAFLTALLVVGGKCGSYENFRGELDACLGPLLSGEGVTPAPVWLSEFGTDVRDNYFNNIIRYMKENELDFAYWSINGRKRFNESETYGLLQDDNFAVRHPWKLEMLHSLLGAK</sequence>
<evidence type="ECO:0000256" key="1">
    <source>
        <dbReference type="ARBA" id="ARBA00005641"/>
    </source>
</evidence>
<evidence type="ECO:0000259" key="6">
    <source>
        <dbReference type="Pfam" id="PF00150"/>
    </source>
</evidence>
<dbReference type="PANTHER" id="PTHR31263">
    <property type="entry name" value="CELLULASE FAMILY PROTEIN (AFU_ORTHOLOGUE AFUA_5G14560)"/>
    <property type="match status" value="1"/>
</dbReference>
<proteinExistence type="inferred from homology"/>
<evidence type="ECO:0000256" key="5">
    <source>
        <dbReference type="SAM" id="Phobius"/>
    </source>
</evidence>
<dbReference type="PANTHER" id="PTHR31263:SF0">
    <property type="entry name" value="CELLULASE FAMILY PROTEIN (AFU_ORTHOLOGUE AFUA_5G14560)"/>
    <property type="match status" value="1"/>
</dbReference>
<keyword evidence="5" id="KW-0812">Transmembrane</keyword>
<dbReference type="Proteomes" id="UP001178507">
    <property type="component" value="Unassembled WGS sequence"/>
</dbReference>
<organism evidence="7 8">
    <name type="scientific">Effrenium voratum</name>
    <dbReference type="NCBI Taxonomy" id="2562239"/>
    <lineage>
        <taxon>Eukaryota</taxon>
        <taxon>Sar</taxon>
        <taxon>Alveolata</taxon>
        <taxon>Dinophyceae</taxon>
        <taxon>Suessiales</taxon>
        <taxon>Symbiodiniaceae</taxon>
        <taxon>Effrenium</taxon>
    </lineage>
</organism>
<keyword evidence="5" id="KW-1133">Transmembrane helix</keyword>
<feature type="transmembrane region" description="Helical" evidence="5">
    <location>
        <begin position="370"/>
        <end position="391"/>
    </location>
</feature>
<dbReference type="InterPro" id="IPR001547">
    <property type="entry name" value="Glyco_hydro_5"/>
</dbReference>
<dbReference type="GO" id="GO:0004553">
    <property type="term" value="F:hydrolase activity, hydrolyzing O-glycosyl compounds"/>
    <property type="evidence" value="ECO:0007669"/>
    <property type="project" value="InterPro"/>
</dbReference>
<keyword evidence="8" id="KW-1185">Reference proteome</keyword>
<dbReference type="Gene3D" id="3.20.20.80">
    <property type="entry name" value="Glycosidases"/>
    <property type="match status" value="2"/>
</dbReference>
<evidence type="ECO:0000256" key="2">
    <source>
        <dbReference type="ARBA" id="ARBA00022801"/>
    </source>
</evidence>
<dbReference type="Pfam" id="PF00150">
    <property type="entry name" value="Cellulase"/>
    <property type="match status" value="1"/>
</dbReference>
<feature type="transmembrane region" description="Helical" evidence="5">
    <location>
        <begin position="327"/>
        <end position="350"/>
    </location>
</feature>
<evidence type="ECO:0000313" key="7">
    <source>
        <dbReference type="EMBL" id="CAJ1405628.1"/>
    </source>
</evidence>
<evidence type="ECO:0000256" key="3">
    <source>
        <dbReference type="ARBA" id="ARBA00023295"/>
    </source>
</evidence>
<dbReference type="SUPFAM" id="SSF51445">
    <property type="entry name" value="(Trans)glycosidases"/>
    <property type="match status" value="2"/>
</dbReference>
<gene>
    <name evidence="7" type="ORF">EVOR1521_LOCUS27787</name>
</gene>